<dbReference type="PANTHER" id="PTHR30294">
    <property type="entry name" value="MEMBRANE COMPONENT OF ABC TRANSPORTER YHHJ-RELATED"/>
    <property type="match status" value="1"/>
</dbReference>
<dbReference type="AlphaFoldDB" id="A0AAU9F3L6"/>
<protein>
    <submittedName>
        <fullName evidence="7">ABC transporter permease</fullName>
    </submittedName>
</protein>
<keyword evidence="2" id="KW-1003">Cell membrane</keyword>
<feature type="transmembrane region" description="Helical" evidence="6">
    <location>
        <begin position="65"/>
        <end position="90"/>
    </location>
</feature>
<dbReference type="GO" id="GO:0005886">
    <property type="term" value="C:plasma membrane"/>
    <property type="evidence" value="ECO:0007669"/>
    <property type="project" value="UniProtKB-SubCell"/>
</dbReference>
<sequence>MRAFLAIYRREMASYFHSPVAYVVLVAFMLLTGYFFYAGVSFYTLASLQVMQNPMMMELNLQDHLMGGLISNMSVILLFAAPLLTMRLLAEERKSGTLELLLSYPLSDVSVVLGKFFAAWSVLGLMVAATWVQTILLSFMAPMAWLPLAISYGGLLLMVGAFAAFGVWTSSLTENQIVAAFAGFLPLIILWAVGWAAPLVKPSLGEILKGLSLGTHFQGFPKGLVDTADLAYFVLFIGLFIFLSIRTLEAKRWKA</sequence>
<gene>
    <name evidence="7" type="ORF">FAK_35680</name>
</gene>
<keyword evidence="8" id="KW-1185">Reference proteome</keyword>
<evidence type="ECO:0000313" key="8">
    <source>
        <dbReference type="Proteomes" id="UP001366166"/>
    </source>
</evidence>
<comment type="subcellular location">
    <subcellularLocation>
        <location evidence="1">Cell membrane</location>
        <topology evidence="1">Multi-pass membrane protein</topology>
    </subcellularLocation>
</comment>
<dbReference type="Proteomes" id="UP001366166">
    <property type="component" value="Chromosome"/>
</dbReference>
<name>A0AAU9F3L6_9BACT</name>
<evidence type="ECO:0000256" key="1">
    <source>
        <dbReference type="ARBA" id="ARBA00004651"/>
    </source>
</evidence>
<dbReference type="PANTHER" id="PTHR30294:SF29">
    <property type="entry name" value="MULTIDRUG ABC TRANSPORTER PERMEASE YBHS-RELATED"/>
    <property type="match status" value="1"/>
</dbReference>
<proteinExistence type="predicted"/>
<keyword evidence="3 6" id="KW-0812">Transmembrane</keyword>
<feature type="transmembrane region" description="Helical" evidence="6">
    <location>
        <begin position="230"/>
        <end position="248"/>
    </location>
</feature>
<dbReference type="EMBL" id="AP028679">
    <property type="protein sequence ID" value="BEQ16502.1"/>
    <property type="molecule type" value="Genomic_DNA"/>
</dbReference>
<evidence type="ECO:0000313" key="7">
    <source>
        <dbReference type="EMBL" id="BEQ16502.1"/>
    </source>
</evidence>
<dbReference type="InterPro" id="IPR051449">
    <property type="entry name" value="ABC-2_transporter_component"/>
</dbReference>
<evidence type="ECO:0000256" key="4">
    <source>
        <dbReference type="ARBA" id="ARBA00022989"/>
    </source>
</evidence>
<feature type="transmembrane region" description="Helical" evidence="6">
    <location>
        <begin position="177"/>
        <end position="197"/>
    </location>
</feature>
<accession>A0AAU9F3L6</accession>
<evidence type="ECO:0000256" key="5">
    <source>
        <dbReference type="ARBA" id="ARBA00023136"/>
    </source>
</evidence>
<evidence type="ECO:0000256" key="3">
    <source>
        <dbReference type="ARBA" id="ARBA00022692"/>
    </source>
</evidence>
<reference evidence="8" key="1">
    <citation type="journal article" date="2023" name="Arch. Microbiol.">
        <title>Desulfoferula mesophilus gen. nov. sp. nov., a mesophilic sulfate-reducing bacterium isolated from a brackish lake sediment.</title>
        <authorList>
            <person name="Watanabe T."/>
            <person name="Yabe T."/>
            <person name="Tsuji J.M."/>
            <person name="Fukui M."/>
        </authorList>
    </citation>
    <scope>NUCLEOTIDE SEQUENCE [LARGE SCALE GENOMIC DNA]</scope>
    <source>
        <strain evidence="8">12FAK</strain>
    </source>
</reference>
<evidence type="ECO:0000256" key="6">
    <source>
        <dbReference type="SAM" id="Phobius"/>
    </source>
</evidence>
<feature type="transmembrane region" description="Helical" evidence="6">
    <location>
        <begin position="144"/>
        <end position="165"/>
    </location>
</feature>
<dbReference type="RefSeq" id="WP_338602406.1">
    <property type="nucleotide sequence ID" value="NZ_AP028679.1"/>
</dbReference>
<feature type="transmembrane region" description="Helical" evidence="6">
    <location>
        <begin position="111"/>
        <end position="132"/>
    </location>
</feature>
<organism evidence="7 8">
    <name type="scientific">Desulfoferula mesophila</name>
    <dbReference type="NCBI Taxonomy" id="3058419"/>
    <lineage>
        <taxon>Bacteria</taxon>
        <taxon>Pseudomonadati</taxon>
        <taxon>Thermodesulfobacteriota</taxon>
        <taxon>Desulfarculia</taxon>
        <taxon>Desulfarculales</taxon>
        <taxon>Desulfarculaceae</taxon>
        <taxon>Desulfoferula</taxon>
    </lineage>
</organism>
<dbReference type="GO" id="GO:0140359">
    <property type="term" value="F:ABC-type transporter activity"/>
    <property type="evidence" value="ECO:0007669"/>
    <property type="project" value="InterPro"/>
</dbReference>
<dbReference type="KEGG" id="dmp:FAK_35680"/>
<evidence type="ECO:0000256" key="2">
    <source>
        <dbReference type="ARBA" id="ARBA00022475"/>
    </source>
</evidence>
<keyword evidence="4 6" id="KW-1133">Transmembrane helix</keyword>
<keyword evidence="5 6" id="KW-0472">Membrane</keyword>
<feature type="transmembrane region" description="Helical" evidence="6">
    <location>
        <begin position="20"/>
        <end position="45"/>
    </location>
</feature>
<dbReference type="Pfam" id="PF12679">
    <property type="entry name" value="ABC2_membrane_2"/>
    <property type="match status" value="1"/>
</dbReference>